<evidence type="ECO:0000256" key="2">
    <source>
        <dbReference type="SAM" id="SignalP"/>
    </source>
</evidence>
<evidence type="ECO:0008006" key="5">
    <source>
        <dbReference type="Google" id="ProtNLM"/>
    </source>
</evidence>
<keyword evidence="2" id="KW-0732">Signal</keyword>
<proteinExistence type="predicted"/>
<dbReference type="RefSeq" id="WP_116158068.1">
    <property type="nucleotide sequence ID" value="NZ_JACHJY010000008.1"/>
</dbReference>
<gene>
    <name evidence="3" type="ORF">GGE06_005425</name>
</gene>
<name>A0A7W7U3V6_9ACTN</name>
<accession>A0A7W7U3V6</accession>
<sequence length="309" mass="32939">MPRRLRASAALLSPIVTALLLAPGTATADAPKVPSPATAKSGARAQNGCGNPPALRPYAFPSAPRVTNRFLPLKPGTRLVLKGDVAGEDHTVVTTVTDLTKVIDGVRTVVVFDQDLNGKKVQESELAFFAQDWRGAVWRLGEYPEIYENGKLTGAPDTWISGVQGAKAGIAMLARPRVGSPTYTEGLAPEIDFLDCATVFQTGQSVCVPVSCFDNVLVTDEFAPLDPEGGHQRKSYAPHVGNIKVVPVGEANPETLALTEFTRLSAKELAAVDKEVLKQDKRGYKISPDVYGTTPPAEPARVRAFVPAL</sequence>
<evidence type="ECO:0000313" key="3">
    <source>
        <dbReference type="EMBL" id="MBB4984479.1"/>
    </source>
</evidence>
<dbReference type="Proteomes" id="UP000582643">
    <property type="component" value="Unassembled WGS sequence"/>
</dbReference>
<protein>
    <recommendedName>
        <fullName evidence="5">Secreted protein</fullName>
    </recommendedName>
</protein>
<organism evidence="3 4">
    <name type="scientific">Streptomyces nymphaeiformis</name>
    <dbReference type="NCBI Taxonomy" id="2663842"/>
    <lineage>
        <taxon>Bacteria</taxon>
        <taxon>Bacillati</taxon>
        <taxon>Actinomycetota</taxon>
        <taxon>Actinomycetes</taxon>
        <taxon>Kitasatosporales</taxon>
        <taxon>Streptomycetaceae</taxon>
        <taxon>Streptomyces</taxon>
    </lineage>
</organism>
<reference evidence="3 4" key="1">
    <citation type="submission" date="2020-08" db="EMBL/GenBank/DDBJ databases">
        <title>Genomic Encyclopedia of Type Strains, Phase III (KMG-III): the genomes of soil and plant-associated and newly described type strains.</title>
        <authorList>
            <person name="Whitman W."/>
        </authorList>
    </citation>
    <scope>NUCLEOTIDE SEQUENCE [LARGE SCALE GENOMIC DNA]</scope>
    <source>
        <strain evidence="3 4">SFB5A</strain>
    </source>
</reference>
<evidence type="ECO:0000256" key="1">
    <source>
        <dbReference type="SAM" id="MobiDB-lite"/>
    </source>
</evidence>
<feature type="signal peptide" evidence="2">
    <location>
        <begin position="1"/>
        <end position="28"/>
    </location>
</feature>
<dbReference type="AlphaFoldDB" id="A0A7W7U3V6"/>
<evidence type="ECO:0000313" key="4">
    <source>
        <dbReference type="Proteomes" id="UP000582643"/>
    </source>
</evidence>
<keyword evidence="4" id="KW-1185">Reference proteome</keyword>
<dbReference type="EMBL" id="JACHJY010000008">
    <property type="protein sequence ID" value="MBB4984479.1"/>
    <property type="molecule type" value="Genomic_DNA"/>
</dbReference>
<feature type="chain" id="PRO_5031127493" description="Secreted protein" evidence="2">
    <location>
        <begin position="29"/>
        <end position="309"/>
    </location>
</feature>
<feature type="region of interest" description="Disordered" evidence="1">
    <location>
        <begin position="27"/>
        <end position="50"/>
    </location>
</feature>
<comment type="caution">
    <text evidence="3">The sequence shown here is derived from an EMBL/GenBank/DDBJ whole genome shotgun (WGS) entry which is preliminary data.</text>
</comment>